<proteinExistence type="inferred from homology"/>
<dbReference type="InterPro" id="IPR017452">
    <property type="entry name" value="GPCR_Rhodpsn_7TM"/>
</dbReference>
<evidence type="ECO:0000313" key="14">
    <source>
        <dbReference type="EMBL" id="OQR73887.1"/>
    </source>
</evidence>
<comment type="subcellular location">
    <subcellularLocation>
        <location evidence="1">Cell membrane</location>
        <topology evidence="1">Multi-pass membrane protein</topology>
    </subcellularLocation>
</comment>
<dbReference type="GO" id="GO:0004930">
    <property type="term" value="F:G protein-coupled receptor activity"/>
    <property type="evidence" value="ECO:0007669"/>
    <property type="project" value="UniProtKB-KW"/>
</dbReference>
<keyword evidence="6" id="KW-0297">G-protein coupled receptor</keyword>
<evidence type="ECO:0000256" key="6">
    <source>
        <dbReference type="ARBA" id="ARBA00023040"/>
    </source>
</evidence>
<dbReference type="PROSITE" id="PS50262">
    <property type="entry name" value="G_PROTEIN_RECEP_F1_2"/>
    <property type="match status" value="1"/>
</dbReference>
<dbReference type="Gene3D" id="1.20.1070.10">
    <property type="entry name" value="Rhodopsin 7-helix transmembrane proteins"/>
    <property type="match status" value="1"/>
</dbReference>
<gene>
    <name evidence="14" type="ORF">BIW11_09449</name>
</gene>
<organism evidence="14 15">
    <name type="scientific">Tropilaelaps mercedesae</name>
    <dbReference type="NCBI Taxonomy" id="418985"/>
    <lineage>
        <taxon>Eukaryota</taxon>
        <taxon>Metazoa</taxon>
        <taxon>Ecdysozoa</taxon>
        <taxon>Arthropoda</taxon>
        <taxon>Chelicerata</taxon>
        <taxon>Arachnida</taxon>
        <taxon>Acari</taxon>
        <taxon>Parasitiformes</taxon>
        <taxon>Mesostigmata</taxon>
        <taxon>Gamasina</taxon>
        <taxon>Dermanyssoidea</taxon>
        <taxon>Laelapidae</taxon>
        <taxon>Tropilaelaps</taxon>
    </lineage>
</organism>
<accession>A0A1V9XK48</accession>
<evidence type="ECO:0000256" key="7">
    <source>
        <dbReference type="ARBA" id="ARBA00023136"/>
    </source>
</evidence>
<keyword evidence="10" id="KW-0325">Glycoprotein</keyword>
<feature type="transmembrane region" description="Helical" evidence="12">
    <location>
        <begin position="91"/>
        <end position="112"/>
    </location>
</feature>
<evidence type="ECO:0000259" key="13">
    <source>
        <dbReference type="PROSITE" id="PS50262"/>
    </source>
</evidence>
<keyword evidence="15" id="KW-1185">Reference proteome</keyword>
<dbReference type="InterPro" id="IPR000276">
    <property type="entry name" value="GPCR_Rhodpsn"/>
</dbReference>
<dbReference type="Proteomes" id="UP000192247">
    <property type="component" value="Unassembled WGS sequence"/>
</dbReference>
<keyword evidence="9 14" id="KW-0675">Receptor</keyword>
<evidence type="ECO:0000256" key="4">
    <source>
        <dbReference type="ARBA" id="ARBA00022692"/>
    </source>
</evidence>
<evidence type="ECO:0000256" key="1">
    <source>
        <dbReference type="ARBA" id="ARBA00004651"/>
    </source>
</evidence>
<dbReference type="InParanoid" id="A0A1V9XK48"/>
<keyword evidence="5 12" id="KW-1133">Transmembrane helix</keyword>
<name>A0A1V9XK48_9ACAR</name>
<dbReference type="Pfam" id="PF00001">
    <property type="entry name" value="7tm_1"/>
    <property type="match status" value="1"/>
</dbReference>
<protein>
    <submittedName>
        <fullName evidence="14">Allatostatin-A receptor-like</fullName>
    </submittedName>
</protein>
<dbReference type="STRING" id="418985.A0A1V9XK48"/>
<evidence type="ECO:0000256" key="2">
    <source>
        <dbReference type="ARBA" id="ARBA00010663"/>
    </source>
</evidence>
<evidence type="ECO:0000256" key="8">
    <source>
        <dbReference type="ARBA" id="ARBA00023157"/>
    </source>
</evidence>
<feature type="domain" description="G-protein coupled receptors family 1 profile" evidence="13">
    <location>
        <begin position="70"/>
        <end position="137"/>
    </location>
</feature>
<evidence type="ECO:0000256" key="12">
    <source>
        <dbReference type="SAM" id="Phobius"/>
    </source>
</evidence>
<dbReference type="PANTHER" id="PTHR45695">
    <property type="entry name" value="LEUCOKININ RECEPTOR-RELATED"/>
    <property type="match status" value="1"/>
</dbReference>
<reference evidence="14 15" key="1">
    <citation type="journal article" date="2017" name="Gigascience">
        <title>Draft genome of the honey bee ectoparasitic mite, Tropilaelaps mercedesae, is shaped by the parasitic life history.</title>
        <authorList>
            <person name="Dong X."/>
            <person name="Armstrong S.D."/>
            <person name="Xia D."/>
            <person name="Makepeace B.L."/>
            <person name="Darby A.C."/>
            <person name="Kadowaki T."/>
        </authorList>
    </citation>
    <scope>NUCLEOTIDE SEQUENCE [LARGE SCALE GENOMIC DNA]</scope>
    <source>
        <strain evidence="14">Wuxi-XJTLU</strain>
    </source>
</reference>
<comment type="caution">
    <text evidence="14">The sequence shown here is derived from an EMBL/GenBank/DDBJ whole genome shotgun (WGS) entry which is preliminary data.</text>
</comment>
<keyword evidence="3" id="KW-1003">Cell membrane</keyword>
<keyword evidence="8" id="KW-1015">Disulfide bond</keyword>
<evidence type="ECO:0000313" key="15">
    <source>
        <dbReference type="Proteomes" id="UP000192247"/>
    </source>
</evidence>
<evidence type="ECO:0000256" key="5">
    <source>
        <dbReference type="ARBA" id="ARBA00022989"/>
    </source>
</evidence>
<evidence type="ECO:0000256" key="11">
    <source>
        <dbReference type="ARBA" id="ARBA00023224"/>
    </source>
</evidence>
<keyword evidence="7 12" id="KW-0472">Membrane</keyword>
<sequence>MKCVALIIVVVFIPGTQFFCYFWPFCARWYVTVTHVGVDGSNTSADASPIFVEVVVPWLFGLICVVGLVGNALVVLVVACNPQMRSTTNMLIINLAIADLLFIVFCVPFTAIDYSVGKLDVIASLNSPYCTDTLVMF</sequence>
<dbReference type="SUPFAM" id="SSF81321">
    <property type="entry name" value="Family A G protein-coupled receptor-like"/>
    <property type="match status" value="1"/>
</dbReference>
<dbReference type="OrthoDB" id="2132067at2759"/>
<evidence type="ECO:0000256" key="3">
    <source>
        <dbReference type="ARBA" id="ARBA00022475"/>
    </source>
</evidence>
<keyword evidence="11" id="KW-0807">Transducer</keyword>
<dbReference type="PANTHER" id="PTHR45695:SF23">
    <property type="entry name" value="GALANIN-LIKE G-PROTEIN COUPLED RECEPTOR NPR-9"/>
    <property type="match status" value="1"/>
</dbReference>
<evidence type="ECO:0000256" key="9">
    <source>
        <dbReference type="ARBA" id="ARBA00023170"/>
    </source>
</evidence>
<dbReference type="AlphaFoldDB" id="A0A1V9XK48"/>
<dbReference type="EMBL" id="MNPL01009097">
    <property type="protein sequence ID" value="OQR73887.1"/>
    <property type="molecule type" value="Genomic_DNA"/>
</dbReference>
<feature type="transmembrane region" description="Helical" evidence="12">
    <location>
        <begin position="58"/>
        <end position="79"/>
    </location>
</feature>
<keyword evidence="4 12" id="KW-0812">Transmembrane</keyword>
<dbReference type="PRINTS" id="PR00237">
    <property type="entry name" value="GPCRRHODOPSN"/>
</dbReference>
<dbReference type="GO" id="GO:0005886">
    <property type="term" value="C:plasma membrane"/>
    <property type="evidence" value="ECO:0007669"/>
    <property type="project" value="UniProtKB-SubCell"/>
</dbReference>
<comment type="similarity">
    <text evidence="2">Belongs to the G-protein coupled receptor 1 family.</text>
</comment>
<evidence type="ECO:0000256" key="10">
    <source>
        <dbReference type="ARBA" id="ARBA00023180"/>
    </source>
</evidence>